<organism evidence="3 4">
    <name type="scientific">Paenibacillus xylanexedens</name>
    <dbReference type="NCBI Taxonomy" id="528191"/>
    <lineage>
        <taxon>Bacteria</taxon>
        <taxon>Bacillati</taxon>
        <taxon>Bacillota</taxon>
        <taxon>Bacilli</taxon>
        <taxon>Bacillales</taxon>
        <taxon>Paenibacillaceae</taxon>
        <taxon>Paenibacillus</taxon>
    </lineage>
</organism>
<reference evidence="3 4" key="1">
    <citation type="submission" date="2021-03" db="EMBL/GenBank/DDBJ databases">
        <title>Genomic Encyclopedia of Type Strains, Phase IV (KMG-IV): sequencing the most valuable type-strain genomes for metagenomic binning, comparative biology and taxonomic classification.</title>
        <authorList>
            <person name="Goeker M."/>
        </authorList>
    </citation>
    <scope>NUCLEOTIDE SEQUENCE [LARGE SCALE GENOMIC DNA]</scope>
    <source>
        <strain evidence="3 4">DSM 21292</strain>
    </source>
</reference>
<proteinExistence type="predicted"/>
<dbReference type="PANTHER" id="PTHR46124">
    <property type="entry name" value="D-AMINOACYL-TRNA DEACYLASE"/>
    <property type="match status" value="1"/>
</dbReference>
<sequence>MNFEKEDSRYFDMKGDTDMMLFDTHTHLDAPQFDEDREDMIQRAVDAGVGRMINIGFNRETISTTMKLAETYDFIYAAVGWHPVDAITMQEGDLEWIASLCKHEKVVAIGEIGLDYHWDTSPKEIQHRVLRQQIALAREVNMPIVIHNRDAHEDIIRILREEKAGEVGGVMHSFSGSWETAKSCLDMGFHLSFGGPITFKNAKQPKEVLEKVPMDRFFIETDAPYLTPHPYRGKRNETAHVRLVAEAAAEIKGISVEEIAAITTKNAMERFGIR</sequence>
<dbReference type="InterPro" id="IPR018228">
    <property type="entry name" value="DNase_TatD-rel_CS"/>
</dbReference>
<dbReference type="PROSITE" id="PS01137">
    <property type="entry name" value="TATD_1"/>
    <property type="match status" value="1"/>
</dbReference>
<evidence type="ECO:0000313" key="4">
    <source>
        <dbReference type="Proteomes" id="UP000810207"/>
    </source>
</evidence>
<dbReference type="InterPro" id="IPR015991">
    <property type="entry name" value="TatD/YcfH-like"/>
</dbReference>
<dbReference type="NCBIfam" id="TIGR00010">
    <property type="entry name" value="YchF/TatD family DNA exonuclease"/>
    <property type="match status" value="1"/>
</dbReference>
<dbReference type="InterPro" id="IPR032466">
    <property type="entry name" value="Metal_Hydrolase"/>
</dbReference>
<keyword evidence="1" id="KW-0479">Metal-binding</keyword>
<comment type="caution">
    <text evidence="3">The sequence shown here is derived from an EMBL/GenBank/DDBJ whole genome shotgun (WGS) entry which is preliminary data.</text>
</comment>
<name>A0ABS4S1R1_PAEXY</name>
<dbReference type="Pfam" id="PF01026">
    <property type="entry name" value="TatD_DNase"/>
    <property type="match status" value="1"/>
</dbReference>
<keyword evidence="2 3" id="KW-0378">Hydrolase</keyword>
<keyword evidence="4" id="KW-1185">Reference proteome</keyword>
<dbReference type="PIRSF" id="PIRSF005902">
    <property type="entry name" value="DNase_TatD"/>
    <property type="match status" value="1"/>
</dbReference>
<accession>A0ABS4S1R1</accession>
<dbReference type="CDD" id="cd01310">
    <property type="entry name" value="TatD_DNAse"/>
    <property type="match status" value="1"/>
</dbReference>
<dbReference type="Proteomes" id="UP000810207">
    <property type="component" value="Unassembled WGS sequence"/>
</dbReference>
<evidence type="ECO:0000256" key="2">
    <source>
        <dbReference type="ARBA" id="ARBA00022801"/>
    </source>
</evidence>
<protein>
    <submittedName>
        <fullName evidence="3">TatD DNase family protein</fullName>
        <ecNumber evidence="3">3.1.21.-</ecNumber>
    </submittedName>
</protein>
<dbReference type="InterPro" id="IPR001130">
    <property type="entry name" value="TatD-like"/>
</dbReference>
<dbReference type="PANTHER" id="PTHR46124:SF2">
    <property type="entry name" value="D-AMINOACYL-TRNA DEACYLASE"/>
    <property type="match status" value="1"/>
</dbReference>
<evidence type="ECO:0000313" key="3">
    <source>
        <dbReference type="EMBL" id="MBP2249068.1"/>
    </source>
</evidence>
<dbReference type="PROSITE" id="PS01090">
    <property type="entry name" value="TATD_2"/>
    <property type="match status" value="1"/>
</dbReference>
<dbReference type="Gene3D" id="3.20.20.140">
    <property type="entry name" value="Metal-dependent hydrolases"/>
    <property type="match status" value="1"/>
</dbReference>
<dbReference type="SUPFAM" id="SSF51556">
    <property type="entry name" value="Metallo-dependent hydrolases"/>
    <property type="match status" value="1"/>
</dbReference>
<dbReference type="EMBL" id="JAGIKV010000032">
    <property type="protein sequence ID" value="MBP2249068.1"/>
    <property type="molecule type" value="Genomic_DNA"/>
</dbReference>
<dbReference type="EC" id="3.1.21.-" evidence="3"/>
<gene>
    <name evidence="3" type="ORF">J2Z28_005762</name>
</gene>
<evidence type="ECO:0000256" key="1">
    <source>
        <dbReference type="ARBA" id="ARBA00022723"/>
    </source>
</evidence>
<dbReference type="GO" id="GO:0016787">
    <property type="term" value="F:hydrolase activity"/>
    <property type="evidence" value="ECO:0007669"/>
    <property type="project" value="UniProtKB-KW"/>
</dbReference>